<evidence type="ECO:0000313" key="2">
    <source>
        <dbReference type="Proteomes" id="UP000594454"/>
    </source>
</evidence>
<proteinExistence type="predicted"/>
<reference evidence="1 2" key="1">
    <citation type="submission" date="2020-11" db="EMBL/GenBank/DDBJ databases">
        <authorList>
            <person name="Wallbank WR R."/>
            <person name="Pardo Diaz C."/>
            <person name="Kozak K."/>
            <person name="Martin S."/>
            <person name="Jiggins C."/>
            <person name="Moest M."/>
            <person name="Warren A I."/>
            <person name="Generalovic N T."/>
            <person name="Byers J.R.P. K."/>
            <person name="Montejo-Kovacevich G."/>
            <person name="Yen C E."/>
        </authorList>
    </citation>
    <scope>NUCLEOTIDE SEQUENCE [LARGE SCALE GENOMIC DNA]</scope>
</reference>
<name>A0A7R8YMB5_HERIL</name>
<keyword evidence="2" id="KW-1185">Reference proteome</keyword>
<protein>
    <submittedName>
        <fullName evidence="1">Uncharacterized protein</fullName>
    </submittedName>
</protein>
<dbReference type="AlphaFoldDB" id="A0A7R8YMB5"/>
<organism evidence="1 2">
    <name type="scientific">Hermetia illucens</name>
    <name type="common">Black soldier fly</name>
    <dbReference type="NCBI Taxonomy" id="343691"/>
    <lineage>
        <taxon>Eukaryota</taxon>
        <taxon>Metazoa</taxon>
        <taxon>Ecdysozoa</taxon>
        <taxon>Arthropoda</taxon>
        <taxon>Hexapoda</taxon>
        <taxon>Insecta</taxon>
        <taxon>Pterygota</taxon>
        <taxon>Neoptera</taxon>
        <taxon>Endopterygota</taxon>
        <taxon>Diptera</taxon>
        <taxon>Brachycera</taxon>
        <taxon>Stratiomyomorpha</taxon>
        <taxon>Stratiomyidae</taxon>
        <taxon>Hermetiinae</taxon>
        <taxon>Hermetia</taxon>
    </lineage>
</organism>
<dbReference type="InParanoid" id="A0A7R8YMB5"/>
<gene>
    <name evidence="1" type="ORF">HERILL_LOCUS1709</name>
</gene>
<accession>A0A7R8YMB5</accession>
<dbReference type="Proteomes" id="UP000594454">
    <property type="component" value="Chromosome 1"/>
</dbReference>
<sequence>MLRHFTSRQETFCQRFVECERDLRFTVYLGGKIKRFLVLSVCDKLVYTSSEARVGAKLLPRSCIYPKELWIKTCYRNQPTS</sequence>
<evidence type="ECO:0000313" key="1">
    <source>
        <dbReference type="EMBL" id="CAD7078441.1"/>
    </source>
</evidence>
<dbReference type="EMBL" id="LR899009">
    <property type="protein sequence ID" value="CAD7078441.1"/>
    <property type="molecule type" value="Genomic_DNA"/>
</dbReference>